<protein>
    <submittedName>
        <fullName evidence="1">Uncharacterized protein</fullName>
    </submittedName>
</protein>
<name>A0A8J6ECB2_ELECQ</name>
<dbReference type="EMBL" id="WNTK01005816">
    <property type="protein sequence ID" value="KAG9463826.1"/>
    <property type="molecule type" value="Genomic_DNA"/>
</dbReference>
<sequence>MLRLCPVWLAAWGPGVGLRDPENELPPPLCALLGAKVAGPGLLTGLLAGVLRGAAVRGMFTLLLAPPPFCRLPSAALRSGCDAV</sequence>
<comment type="caution">
    <text evidence="1">The sequence shown here is derived from an EMBL/GenBank/DDBJ whole genome shotgun (WGS) entry which is preliminary data.</text>
</comment>
<accession>A0A8J6ECB2</accession>
<dbReference type="Proteomes" id="UP000770717">
    <property type="component" value="Unassembled WGS sequence"/>
</dbReference>
<evidence type="ECO:0000313" key="1">
    <source>
        <dbReference type="EMBL" id="KAG9463826.1"/>
    </source>
</evidence>
<proteinExistence type="predicted"/>
<organism evidence="1 2">
    <name type="scientific">Eleutherodactylus coqui</name>
    <name type="common">Puerto Rican coqui</name>
    <dbReference type="NCBI Taxonomy" id="57060"/>
    <lineage>
        <taxon>Eukaryota</taxon>
        <taxon>Metazoa</taxon>
        <taxon>Chordata</taxon>
        <taxon>Craniata</taxon>
        <taxon>Vertebrata</taxon>
        <taxon>Euteleostomi</taxon>
        <taxon>Amphibia</taxon>
        <taxon>Batrachia</taxon>
        <taxon>Anura</taxon>
        <taxon>Neobatrachia</taxon>
        <taxon>Hyloidea</taxon>
        <taxon>Eleutherodactylidae</taxon>
        <taxon>Eleutherodactylinae</taxon>
        <taxon>Eleutherodactylus</taxon>
        <taxon>Eleutherodactylus</taxon>
    </lineage>
</organism>
<gene>
    <name evidence="1" type="ORF">GDO78_021009</name>
</gene>
<evidence type="ECO:0000313" key="2">
    <source>
        <dbReference type="Proteomes" id="UP000770717"/>
    </source>
</evidence>
<dbReference type="AlphaFoldDB" id="A0A8J6ECB2"/>
<reference evidence="1" key="1">
    <citation type="thesis" date="2020" institute="ProQuest LLC" country="789 East Eisenhower Parkway, Ann Arbor, MI, USA">
        <title>Comparative Genomics and Chromosome Evolution.</title>
        <authorList>
            <person name="Mudd A.B."/>
        </authorList>
    </citation>
    <scope>NUCLEOTIDE SEQUENCE</scope>
    <source>
        <strain evidence="1">HN-11 Male</strain>
        <tissue evidence="1">Kidney and liver</tissue>
    </source>
</reference>
<keyword evidence="2" id="KW-1185">Reference proteome</keyword>